<comment type="caution">
    <text evidence="1">The sequence shown here is derived from an EMBL/GenBank/DDBJ whole genome shotgun (WGS) entry which is preliminary data.</text>
</comment>
<organism evidence="1 2">
    <name type="scientific">Nostoc punctiforme NIES-2108</name>
    <dbReference type="NCBI Taxonomy" id="1356359"/>
    <lineage>
        <taxon>Bacteria</taxon>
        <taxon>Bacillati</taxon>
        <taxon>Cyanobacteriota</taxon>
        <taxon>Cyanophyceae</taxon>
        <taxon>Nostocales</taxon>
        <taxon>Nostocaceae</taxon>
        <taxon>Nostoc</taxon>
    </lineage>
</organism>
<dbReference type="Proteomes" id="UP000252085">
    <property type="component" value="Unassembled WGS sequence"/>
</dbReference>
<accession>A0A367R537</accession>
<gene>
    <name evidence="1" type="ORF">A6769_31715</name>
</gene>
<proteinExistence type="predicted"/>
<evidence type="ECO:0000313" key="2">
    <source>
        <dbReference type="Proteomes" id="UP000252085"/>
    </source>
</evidence>
<reference evidence="1 2" key="1">
    <citation type="submission" date="2016-04" db="EMBL/GenBank/DDBJ databases">
        <authorList>
            <person name="Evans L.H."/>
            <person name="Alamgir A."/>
            <person name="Owens N."/>
            <person name="Weber N.D."/>
            <person name="Virtaneva K."/>
            <person name="Barbian K."/>
            <person name="Babar A."/>
            <person name="Rosenke K."/>
        </authorList>
    </citation>
    <scope>NUCLEOTIDE SEQUENCE [LARGE SCALE GENOMIC DNA]</scope>
    <source>
        <strain evidence="1">NIES-2108</strain>
    </source>
</reference>
<evidence type="ECO:0000313" key="1">
    <source>
        <dbReference type="EMBL" id="RCJ31030.1"/>
    </source>
</evidence>
<dbReference type="AlphaFoldDB" id="A0A367R537"/>
<sequence>MKQVVRQIRERIKVELELNNIKYELWRLDDAEYRLLKVNSIDIKHNFTLYQELYFSEPDNKANLNLAQLFITLTRLFGNSSTLFDGEKGSFIFPLLLIVKKSAGNFFYLIQIFDSRGWFEYNTYKLFENEADTYNNQMRVQAFESEFSRQEIKDFLTYFYIYLIQLFNNAKSLAQPEPFIRMIDSSFILYGYYNNQYFEEGYDDKKPYQQAIQRFSSVGLNAFQPQNINSLLQTIISEVAQN</sequence>
<protein>
    <submittedName>
        <fullName evidence="1">Uncharacterized protein</fullName>
    </submittedName>
</protein>
<name>A0A367R537_NOSPU</name>
<dbReference type="EMBL" id="LXQE01000179">
    <property type="protein sequence ID" value="RCJ31030.1"/>
    <property type="molecule type" value="Genomic_DNA"/>
</dbReference>